<evidence type="ECO:0000313" key="1">
    <source>
        <dbReference type="EMBL" id="TAI48448.1"/>
    </source>
</evidence>
<organism evidence="1 2">
    <name type="scientific">Flagellimonas allohymeniacidonis</name>
    <dbReference type="NCBI Taxonomy" id="2517819"/>
    <lineage>
        <taxon>Bacteria</taxon>
        <taxon>Pseudomonadati</taxon>
        <taxon>Bacteroidota</taxon>
        <taxon>Flavobacteriia</taxon>
        <taxon>Flavobacteriales</taxon>
        <taxon>Flavobacteriaceae</taxon>
        <taxon>Flagellimonas</taxon>
    </lineage>
</organism>
<dbReference type="InterPro" id="IPR008964">
    <property type="entry name" value="Invasin/intimin_cell_adhesion"/>
</dbReference>
<evidence type="ECO:0000313" key="2">
    <source>
        <dbReference type="Proteomes" id="UP000291981"/>
    </source>
</evidence>
<reference evidence="1 2" key="1">
    <citation type="submission" date="2019-02" db="EMBL/GenBank/DDBJ databases">
        <title>Draft genome sequence of Muricauda sp. 176CP4-71.</title>
        <authorList>
            <person name="Park J.-S."/>
        </authorList>
    </citation>
    <scope>NUCLEOTIDE SEQUENCE [LARGE SCALE GENOMIC DNA]</scope>
    <source>
        <strain evidence="1 2">176CP4-71</strain>
    </source>
</reference>
<dbReference type="Gene3D" id="2.60.40.1080">
    <property type="match status" value="1"/>
</dbReference>
<comment type="caution">
    <text evidence="1">The sequence shown here is derived from an EMBL/GenBank/DDBJ whole genome shotgun (WGS) entry which is preliminary data.</text>
</comment>
<dbReference type="GO" id="GO:0016787">
    <property type="term" value="F:hydrolase activity"/>
    <property type="evidence" value="ECO:0007669"/>
    <property type="project" value="UniProtKB-KW"/>
</dbReference>
<dbReference type="Gene3D" id="2.60.120.430">
    <property type="entry name" value="Galactose-binding lectin"/>
    <property type="match status" value="1"/>
</dbReference>
<keyword evidence="1" id="KW-0378">Hydrolase</keyword>
<dbReference type="AlphaFoldDB" id="A0A4Q8QGT2"/>
<name>A0A4Q8QGT2_9FLAO</name>
<dbReference type="Proteomes" id="UP000291981">
    <property type="component" value="Unassembled WGS sequence"/>
</dbReference>
<dbReference type="EMBL" id="SGIU01000001">
    <property type="protein sequence ID" value="TAI48448.1"/>
    <property type="molecule type" value="Genomic_DNA"/>
</dbReference>
<sequence>MKNYKNINIRFILLLSLGIAIISSCERDFSDDVQFATFNTNGDIFTDAPVGLTDEFFDSFDPAGPNPANPEGFGTDDNVAFMGTSSIRIDVPAPDDPDGSFIGGIFLDRGDGRNLTGFDALTFYVKGSTTATIGEVGFGTDFGENKFAVIAQNIRLSTDWRKVIIPIPDPSKLIQERGMFFFSAGSQSTGGFGFTFWIDELRFEKLGTIAQPNPAILFGQDVTEQAFTGSSLLLGPLTQTFNLESGINQTVFAAPRYFDFTSSDNTVANVNELGEVSVIGTGTATITAQLANVRAQGSLEVTSTGALQAAPTPTRPAANVSSIFSDVYPNVTESSFLPNFGGSTTETTIISNSGDNVATYANNNFTGITFNNTVDGSARDFLHVDVYVQAAGTEVEIQIRDIGANQVLETNTTTGFPDGDDVDFRFTLNNLTVGQWTSFDIPLGGDLTTQRNNLGALILVGGPNFILDNIYFYTE</sequence>
<gene>
    <name evidence="1" type="ORF">EW142_01185</name>
</gene>
<dbReference type="OrthoDB" id="5381604at2"/>
<dbReference type="InterPro" id="IPR008979">
    <property type="entry name" value="Galactose-bd-like_sf"/>
</dbReference>
<dbReference type="PROSITE" id="PS51257">
    <property type="entry name" value="PROKAR_LIPOPROTEIN"/>
    <property type="match status" value="1"/>
</dbReference>
<accession>A0A4Q8QGT2</accession>
<protein>
    <submittedName>
        <fullName evidence="1">Glycosyl hydrolase family 16</fullName>
    </submittedName>
</protein>
<dbReference type="SUPFAM" id="SSF49373">
    <property type="entry name" value="Invasin/intimin cell-adhesion fragments"/>
    <property type="match status" value="1"/>
</dbReference>
<proteinExistence type="predicted"/>
<dbReference type="SUPFAM" id="SSF49785">
    <property type="entry name" value="Galactose-binding domain-like"/>
    <property type="match status" value="1"/>
</dbReference>
<dbReference type="RefSeq" id="WP_130608490.1">
    <property type="nucleotide sequence ID" value="NZ_SGIU01000001.1"/>
</dbReference>
<keyword evidence="2" id="KW-1185">Reference proteome</keyword>